<dbReference type="EMBL" id="CAJNOJ010000335">
    <property type="protein sequence ID" value="CAF1405310.1"/>
    <property type="molecule type" value="Genomic_DNA"/>
</dbReference>
<feature type="region of interest" description="Disordered" evidence="1">
    <location>
        <begin position="48"/>
        <end position="69"/>
    </location>
</feature>
<accession>A0A816D2S3</accession>
<evidence type="ECO:0000313" key="2">
    <source>
        <dbReference type="EMBL" id="CAF1405310.1"/>
    </source>
</evidence>
<feature type="compositionally biased region" description="Low complexity" evidence="1">
    <location>
        <begin position="55"/>
        <end position="69"/>
    </location>
</feature>
<comment type="caution">
    <text evidence="3">The sequence shown here is derived from an EMBL/GenBank/DDBJ whole genome shotgun (WGS) entry which is preliminary data.</text>
</comment>
<dbReference type="EMBL" id="CAJNOR010008147">
    <property type="protein sequence ID" value="CAF1629273.1"/>
    <property type="molecule type" value="Genomic_DNA"/>
</dbReference>
<organism evidence="3 4">
    <name type="scientific">Adineta ricciae</name>
    <name type="common">Rotifer</name>
    <dbReference type="NCBI Taxonomy" id="249248"/>
    <lineage>
        <taxon>Eukaryota</taxon>
        <taxon>Metazoa</taxon>
        <taxon>Spiralia</taxon>
        <taxon>Gnathifera</taxon>
        <taxon>Rotifera</taxon>
        <taxon>Eurotatoria</taxon>
        <taxon>Bdelloidea</taxon>
        <taxon>Adinetida</taxon>
        <taxon>Adinetidae</taxon>
        <taxon>Adineta</taxon>
    </lineage>
</organism>
<feature type="region of interest" description="Disordered" evidence="1">
    <location>
        <begin position="87"/>
        <end position="122"/>
    </location>
</feature>
<dbReference type="AlphaFoldDB" id="A0A816D2S3"/>
<sequence length="122" mass="13609">MAQNTNQQTPPLHPPSTTPSRPRLISEPPGAGNNLSAAERYIREQAEKAGVNNCSSDTRSTVSSATSVTHNQLMDDWRETEINKRHMNEPFRYKYGTPPRSLNQGTSSQPSSTSLFRHKSKK</sequence>
<evidence type="ECO:0000313" key="3">
    <source>
        <dbReference type="EMBL" id="CAF1629273.1"/>
    </source>
</evidence>
<reference evidence="3" key="1">
    <citation type="submission" date="2021-02" db="EMBL/GenBank/DDBJ databases">
        <authorList>
            <person name="Nowell W R."/>
        </authorList>
    </citation>
    <scope>NUCLEOTIDE SEQUENCE</scope>
</reference>
<feature type="region of interest" description="Disordered" evidence="1">
    <location>
        <begin position="1"/>
        <end position="36"/>
    </location>
</feature>
<keyword evidence="4" id="KW-1185">Reference proteome</keyword>
<name>A0A816D2S3_ADIRI</name>
<feature type="compositionally biased region" description="Polar residues" evidence="1">
    <location>
        <begin position="100"/>
        <end position="115"/>
    </location>
</feature>
<evidence type="ECO:0000256" key="1">
    <source>
        <dbReference type="SAM" id="MobiDB-lite"/>
    </source>
</evidence>
<evidence type="ECO:0000313" key="4">
    <source>
        <dbReference type="Proteomes" id="UP000663828"/>
    </source>
</evidence>
<dbReference type="Proteomes" id="UP000663828">
    <property type="component" value="Unassembled WGS sequence"/>
</dbReference>
<protein>
    <submittedName>
        <fullName evidence="3">Uncharacterized protein</fullName>
    </submittedName>
</protein>
<proteinExistence type="predicted"/>
<dbReference type="Proteomes" id="UP000663852">
    <property type="component" value="Unassembled WGS sequence"/>
</dbReference>
<dbReference type="OrthoDB" id="10572897at2759"/>
<gene>
    <name evidence="2" type="ORF">EDS130_LOCUS36312</name>
    <name evidence="3" type="ORF">XAT740_LOCUS51374</name>
</gene>